<name>A0A4R1BUK4_9ACTN</name>
<protein>
    <submittedName>
        <fullName evidence="1">Uncharacterized protein</fullName>
    </submittedName>
</protein>
<accession>A0A4R1BUK4</accession>
<gene>
    <name evidence="1" type="ORF">EPD65_14705</name>
</gene>
<dbReference type="Proteomes" id="UP000295453">
    <property type="component" value="Unassembled WGS sequence"/>
</dbReference>
<evidence type="ECO:0000313" key="1">
    <source>
        <dbReference type="EMBL" id="TCJ21584.1"/>
    </source>
</evidence>
<organism evidence="1 2">
    <name type="scientific">Nocardioides jejuensis</name>
    <dbReference type="NCBI Taxonomy" id="2502782"/>
    <lineage>
        <taxon>Bacteria</taxon>
        <taxon>Bacillati</taxon>
        <taxon>Actinomycetota</taxon>
        <taxon>Actinomycetes</taxon>
        <taxon>Propionibacteriales</taxon>
        <taxon>Nocardioidaceae</taxon>
        <taxon>Nocardioides</taxon>
    </lineage>
</organism>
<proteinExistence type="predicted"/>
<dbReference type="AlphaFoldDB" id="A0A4R1BUK4"/>
<keyword evidence="2" id="KW-1185">Reference proteome</keyword>
<comment type="caution">
    <text evidence="1">The sequence shown here is derived from an EMBL/GenBank/DDBJ whole genome shotgun (WGS) entry which is preliminary data.</text>
</comment>
<sequence length="121" mass="13217">MIAALLVMLVGTSIGWARSSDQFHLVEDKPARFESCTFDGRTLTLGFFYGVNERVAPSVDTRHADKIVVALEDEVGRGAAPAIGLTGRATFRIFSADPDSVFEYADGEPLRCERPTQDPKP</sequence>
<dbReference type="RefSeq" id="WP_131585464.1">
    <property type="nucleotide sequence ID" value="NZ_SJZJ01000032.1"/>
</dbReference>
<reference evidence="1 2" key="1">
    <citation type="submission" date="2019-03" db="EMBL/GenBank/DDBJ databases">
        <authorList>
            <person name="Kim M.K.M."/>
        </authorList>
    </citation>
    <scope>NUCLEOTIDE SEQUENCE [LARGE SCALE GENOMIC DNA]</scope>
    <source>
        <strain evidence="1 2">18JY15-6</strain>
    </source>
</reference>
<evidence type="ECO:0000313" key="2">
    <source>
        <dbReference type="Proteomes" id="UP000295453"/>
    </source>
</evidence>
<dbReference type="EMBL" id="SJZJ01000032">
    <property type="protein sequence ID" value="TCJ21584.1"/>
    <property type="molecule type" value="Genomic_DNA"/>
</dbReference>